<evidence type="ECO:0000313" key="18">
    <source>
        <dbReference type="Proteomes" id="UP000179243"/>
    </source>
</evidence>
<dbReference type="InterPro" id="IPR022898">
    <property type="entry name" value="RNase_HII"/>
</dbReference>
<dbReference type="InterPro" id="IPR024567">
    <property type="entry name" value="RNase_HII/HIII_dom"/>
</dbReference>
<comment type="cofactor">
    <cofactor evidence="13 14">
        <name>Mn(2+)</name>
        <dbReference type="ChEBI" id="CHEBI:29035"/>
    </cofactor>
    <cofactor evidence="13 14">
        <name>Mg(2+)</name>
        <dbReference type="ChEBI" id="CHEBI:18420"/>
    </cofactor>
    <text evidence="13 14">Manganese or magnesium. Binds 1 divalent metal ion per monomer in the absence of substrate. May bind a second metal ion after substrate binding.</text>
</comment>
<evidence type="ECO:0000256" key="4">
    <source>
        <dbReference type="ARBA" id="ARBA00008378"/>
    </source>
</evidence>
<dbReference type="GO" id="GO:0006298">
    <property type="term" value="P:mismatch repair"/>
    <property type="evidence" value="ECO:0007669"/>
    <property type="project" value="TreeGrafter"/>
</dbReference>
<evidence type="ECO:0000256" key="7">
    <source>
        <dbReference type="ARBA" id="ARBA00022490"/>
    </source>
</evidence>
<feature type="binding site" evidence="13 14">
    <location>
        <position position="39"/>
    </location>
    <ligand>
        <name>a divalent metal cation</name>
        <dbReference type="ChEBI" id="CHEBI:60240"/>
    </ligand>
</feature>
<dbReference type="PROSITE" id="PS51975">
    <property type="entry name" value="RNASE_H_2"/>
    <property type="match status" value="1"/>
</dbReference>
<protein>
    <recommendedName>
        <fullName evidence="6 13">Ribonuclease HII</fullName>
        <shortName evidence="13">RNase HII</shortName>
        <ecNumber evidence="5 13">3.1.26.4</ecNumber>
    </recommendedName>
</protein>
<dbReference type="CDD" id="cd07182">
    <property type="entry name" value="RNase_HII_bacteria_HII_like"/>
    <property type="match status" value="1"/>
</dbReference>
<evidence type="ECO:0000256" key="8">
    <source>
        <dbReference type="ARBA" id="ARBA00022722"/>
    </source>
</evidence>
<comment type="subcellular location">
    <subcellularLocation>
        <location evidence="3 13">Cytoplasm</location>
    </subcellularLocation>
</comment>
<dbReference type="GO" id="GO:0043137">
    <property type="term" value="P:DNA replication, removal of RNA primer"/>
    <property type="evidence" value="ECO:0007669"/>
    <property type="project" value="TreeGrafter"/>
</dbReference>
<dbReference type="PANTHER" id="PTHR10954">
    <property type="entry name" value="RIBONUCLEASE H2 SUBUNIT A"/>
    <property type="match status" value="1"/>
</dbReference>
<comment type="function">
    <text evidence="2 13 15">Endonuclease that specifically degrades the RNA of RNA-DNA hybrids.</text>
</comment>
<dbReference type="Gene3D" id="3.30.420.10">
    <property type="entry name" value="Ribonuclease H-like superfamily/Ribonuclease H"/>
    <property type="match status" value="1"/>
</dbReference>
<dbReference type="HAMAP" id="MF_00052_B">
    <property type="entry name" value="RNase_HII_B"/>
    <property type="match status" value="1"/>
</dbReference>
<evidence type="ECO:0000256" key="5">
    <source>
        <dbReference type="ARBA" id="ARBA00012180"/>
    </source>
</evidence>
<dbReference type="Proteomes" id="UP000179243">
    <property type="component" value="Unassembled WGS sequence"/>
</dbReference>
<dbReference type="AlphaFoldDB" id="A0A1F7F175"/>
<organism evidence="17 18">
    <name type="scientific">Candidatus Raymondbacteria bacterium RIFOXYD12_FULL_49_13</name>
    <dbReference type="NCBI Taxonomy" id="1817890"/>
    <lineage>
        <taxon>Bacteria</taxon>
        <taxon>Raymondiibacteriota</taxon>
    </lineage>
</organism>
<gene>
    <name evidence="13" type="primary">rnhB</name>
    <name evidence="17" type="ORF">A2519_01055</name>
</gene>
<evidence type="ECO:0000259" key="16">
    <source>
        <dbReference type="PROSITE" id="PS51975"/>
    </source>
</evidence>
<evidence type="ECO:0000256" key="9">
    <source>
        <dbReference type="ARBA" id="ARBA00022723"/>
    </source>
</evidence>
<dbReference type="InterPro" id="IPR036397">
    <property type="entry name" value="RNaseH_sf"/>
</dbReference>
<keyword evidence="12 13" id="KW-0464">Manganese</keyword>
<dbReference type="GO" id="GO:0030145">
    <property type="term" value="F:manganese ion binding"/>
    <property type="evidence" value="ECO:0007669"/>
    <property type="project" value="UniProtKB-UniRule"/>
</dbReference>
<name>A0A1F7F175_UNCRA</name>
<evidence type="ECO:0000256" key="13">
    <source>
        <dbReference type="HAMAP-Rule" id="MF_00052"/>
    </source>
</evidence>
<evidence type="ECO:0000256" key="3">
    <source>
        <dbReference type="ARBA" id="ARBA00004496"/>
    </source>
</evidence>
<dbReference type="PANTHER" id="PTHR10954:SF23">
    <property type="entry name" value="RIBONUCLEASE"/>
    <property type="match status" value="1"/>
</dbReference>
<reference evidence="17 18" key="1">
    <citation type="journal article" date="2016" name="Nat. Commun.">
        <title>Thousands of microbial genomes shed light on interconnected biogeochemical processes in an aquifer system.</title>
        <authorList>
            <person name="Anantharaman K."/>
            <person name="Brown C.T."/>
            <person name="Hug L.A."/>
            <person name="Sharon I."/>
            <person name="Castelle C.J."/>
            <person name="Probst A.J."/>
            <person name="Thomas B.C."/>
            <person name="Singh A."/>
            <person name="Wilkins M.J."/>
            <person name="Karaoz U."/>
            <person name="Brodie E.L."/>
            <person name="Williams K.H."/>
            <person name="Hubbard S.S."/>
            <person name="Banfield J.F."/>
        </authorList>
    </citation>
    <scope>NUCLEOTIDE SEQUENCE [LARGE SCALE GENOMIC DNA]</scope>
</reference>
<comment type="catalytic activity">
    <reaction evidence="1 13 14 15">
        <text>Endonucleolytic cleavage to 5'-phosphomonoester.</text>
        <dbReference type="EC" id="3.1.26.4"/>
    </reaction>
</comment>
<evidence type="ECO:0000256" key="2">
    <source>
        <dbReference type="ARBA" id="ARBA00004065"/>
    </source>
</evidence>
<proteinExistence type="inferred from homology"/>
<sequence>MQTAAFFDCIPAIPREISPCAFDHFLWNAIGGCFIGVDEAGRGPLAGPVVAGAVILDPQREIAGVRDSKKIGESEREELYEKIVQAALGHAVAFVEAEVIDRTNILKAALQAMAQAVRALDSDLPVLVDGNQTIPEIDNLQQWLVKGDARSASVAAASILAKVSRDRYMREMNTMYPQYGFLRHKGYGTALHLEKIREFGPCALHRKTFKGVLP</sequence>
<evidence type="ECO:0000256" key="12">
    <source>
        <dbReference type="ARBA" id="ARBA00023211"/>
    </source>
</evidence>
<evidence type="ECO:0000256" key="15">
    <source>
        <dbReference type="RuleBase" id="RU003515"/>
    </source>
</evidence>
<comment type="similarity">
    <text evidence="4">Belongs to the RNase HII family. RnhC subfamily.</text>
</comment>
<dbReference type="InterPro" id="IPR001352">
    <property type="entry name" value="RNase_HII/HIII"/>
</dbReference>
<evidence type="ECO:0000256" key="11">
    <source>
        <dbReference type="ARBA" id="ARBA00022801"/>
    </source>
</evidence>
<keyword evidence="9 13" id="KW-0479">Metal-binding</keyword>
<dbReference type="SUPFAM" id="SSF53098">
    <property type="entry name" value="Ribonuclease H-like"/>
    <property type="match status" value="1"/>
</dbReference>
<dbReference type="InterPro" id="IPR012337">
    <property type="entry name" value="RNaseH-like_sf"/>
</dbReference>
<dbReference type="Pfam" id="PF01351">
    <property type="entry name" value="RNase_HII"/>
    <property type="match status" value="1"/>
</dbReference>
<keyword evidence="7 13" id="KW-0963">Cytoplasm</keyword>
<accession>A0A1F7F175</accession>
<feature type="binding site" evidence="13 14">
    <location>
        <position position="38"/>
    </location>
    <ligand>
        <name>a divalent metal cation</name>
        <dbReference type="ChEBI" id="CHEBI:60240"/>
    </ligand>
</feature>
<keyword evidence="10 13" id="KW-0255">Endonuclease</keyword>
<evidence type="ECO:0000256" key="10">
    <source>
        <dbReference type="ARBA" id="ARBA00022759"/>
    </source>
</evidence>
<evidence type="ECO:0000256" key="6">
    <source>
        <dbReference type="ARBA" id="ARBA00019179"/>
    </source>
</evidence>
<dbReference type="GO" id="GO:0003723">
    <property type="term" value="F:RNA binding"/>
    <property type="evidence" value="ECO:0007669"/>
    <property type="project" value="UniProtKB-UniRule"/>
</dbReference>
<feature type="binding site" evidence="13 14">
    <location>
        <position position="129"/>
    </location>
    <ligand>
        <name>a divalent metal cation</name>
        <dbReference type="ChEBI" id="CHEBI:60240"/>
    </ligand>
</feature>
<dbReference type="EMBL" id="MFYX01000148">
    <property type="protein sequence ID" value="OGK00332.1"/>
    <property type="molecule type" value="Genomic_DNA"/>
</dbReference>
<dbReference type="GO" id="GO:0005737">
    <property type="term" value="C:cytoplasm"/>
    <property type="evidence" value="ECO:0007669"/>
    <property type="project" value="UniProtKB-SubCell"/>
</dbReference>
<evidence type="ECO:0000313" key="17">
    <source>
        <dbReference type="EMBL" id="OGK00332.1"/>
    </source>
</evidence>
<evidence type="ECO:0000256" key="14">
    <source>
        <dbReference type="PROSITE-ProRule" id="PRU01319"/>
    </source>
</evidence>
<feature type="domain" description="RNase H type-2" evidence="16">
    <location>
        <begin position="32"/>
        <end position="214"/>
    </location>
</feature>
<dbReference type="NCBIfam" id="NF000595">
    <property type="entry name" value="PRK00015.1-3"/>
    <property type="match status" value="1"/>
</dbReference>
<evidence type="ECO:0000256" key="1">
    <source>
        <dbReference type="ARBA" id="ARBA00000077"/>
    </source>
</evidence>
<keyword evidence="11 13" id="KW-0378">Hydrolase</keyword>
<keyword evidence="8 13" id="KW-0540">Nuclease</keyword>
<comment type="caution">
    <text evidence="17">The sequence shown here is derived from an EMBL/GenBank/DDBJ whole genome shotgun (WGS) entry which is preliminary data.</text>
</comment>
<dbReference type="GO" id="GO:0004523">
    <property type="term" value="F:RNA-DNA hybrid ribonuclease activity"/>
    <property type="evidence" value="ECO:0007669"/>
    <property type="project" value="UniProtKB-UniRule"/>
</dbReference>
<dbReference type="EC" id="3.1.26.4" evidence="5 13"/>
<dbReference type="GO" id="GO:0032299">
    <property type="term" value="C:ribonuclease H2 complex"/>
    <property type="evidence" value="ECO:0007669"/>
    <property type="project" value="TreeGrafter"/>
</dbReference>